<gene>
    <name evidence="5" type="ORF">NCTC10118_00455</name>
</gene>
<keyword evidence="5" id="KW-0030">Aminoacyl-tRNA synthetase</keyword>
<keyword evidence="2 3" id="KW-0694">RNA-binding</keyword>
<organism evidence="5 6">
    <name type="scientific">Mycoplasmopsis bovirhinis</name>
    <dbReference type="NCBI Taxonomy" id="29553"/>
    <lineage>
        <taxon>Bacteria</taxon>
        <taxon>Bacillati</taxon>
        <taxon>Mycoplasmatota</taxon>
        <taxon>Mycoplasmoidales</taxon>
        <taxon>Metamycoplasmataceae</taxon>
        <taxon>Mycoplasmopsis</taxon>
    </lineage>
</organism>
<dbReference type="RefSeq" id="WP_129621594.1">
    <property type="nucleotide sequence ID" value="NZ_LR214972.1"/>
</dbReference>
<dbReference type="InterPro" id="IPR037154">
    <property type="entry name" value="YtpR-like_sf"/>
</dbReference>
<evidence type="ECO:0000313" key="5">
    <source>
        <dbReference type="EMBL" id="VEU63416.1"/>
    </source>
</evidence>
<dbReference type="Gene3D" id="2.40.50.140">
    <property type="entry name" value="Nucleic acid-binding proteins"/>
    <property type="match status" value="1"/>
</dbReference>
<dbReference type="Gene3D" id="3.30.1940.10">
    <property type="entry name" value="YtpR-like"/>
    <property type="match status" value="1"/>
</dbReference>
<keyword evidence="1 3" id="KW-0820">tRNA-binding</keyword>
<evidence type="ECO:0000256" key="3">
    <source>
        <dbReference type="PROSITE-ProRule" id="PRU00209"/>
    </source>
</evidence>
<dbReference type="InterPro" id="IPR002547">
    <property type="entry name" value="tRNA-bd_dom"/>
</dbReference>
<keyword evidence="5" id="KW-0436">Ligase</keyword>
<proteinExistence type="predicted"/>
<name>A0A449AEM6_9BACT</name>
<protein>
    <submittedName>
        <fullName evidence="5">Phenylalanyl-tRNA synthetase subunit beta</fullName>
        <ecNumber evidence="5">6.1.1.20</ecNumber>
    </submittedName>
</protein>
<dbReference type="EC" id="6.1.1.20" evidence="5"/>
<dbReference type="GO" id="GO:0004826">
    <property type="term" value="F:phenylalanine-tRNA ligase activity"/>
    <property type="evidence" value="ECO:0007669"/>
    <property type="project" value="UniProtKB-EC"/>
</dbReference>
<dbReference type="InterPro" id="IPR012340">
    <property type="entry name" value="NA-bd_OB-fold"/>
</dbReference>
<dbReference type="OrthoDB" id="398650at2"/>
<evidence type="ECO:0000256" key="2">
    <source>
        <dbReference type="ARBA" id="ARBA00022884"/>
    </source>
</evidence>
<evidence type="ECO:0000256" key="1">
    <source>
        <dbReference type="ARBA" id="ARBA00022555"/>
    </source>
</evidence>
<dbReference type="AlphaFoldDB" id="A0A449AEM6"/>
<evidence type="ECO:0000259" key="4">
    <source>
        <dbReference type="PROSITE" id="PS50886"/>
    </source>
</evidence>
<evidence type="ECO:0000313" key="6">
    <source>
        <dbReference type="Proteomes" id="UP000289952"/>
    </source>
</evidence>
<accession>A0A449AEM6</accession>
<dbReference type="PROSITE" id="PS50886">
    <property type="entry name" value="TRBD"/>
    <property type="match status" value="1"/>
</dbReference>
<sequence>MIIINNINKHFAGNSLISVDTTLIVSKIIEIEDLVFFVDRNNYVKSINVLSNLKYGIKEKKFYTANLDELDLIKRAALDNNLIIKDKPKFIYVEILKREIHPKSNKLFVLTVSDLQREFQIVTNTLDSLEGRVLVCALPGSLTSSGLEILPGKVMDIESNGMVVGYKTLSFDKEGLIFGTKENIGKEFII</sequence>
<dbReference type="Proteomes" id="UP000289952">
    <property type="component" value="Chromosome"/>
</dbReference>
<dbReference type="GO" id="GO:0000049">
    <property type="term" value="F:tRNA binding"/>
    <property type="evidence" value="ECO:0007669"/>
    <property type="project" value="UniProtKB-UniRule"/>
</dbReference>
<reference evidence="5 6" key="1">
    <citation type="submission" date="2019-01" db="EMBL/GenBank/DDBJ databases">
        <authorList>
            <consortium name="Pathogen Informatics"/>
        </authorList>
    </citation>
    <scope>NUCLEOTIDE SEQUENCE [LARGE SCALE GENOMIC DNA]</scope>
    <source>
        <strain evidence="5 6">NCTC10118</strain>
    </source>
</reference>
<dbReference type="EMBL" id="LR214972">
    <property type="protein sequence ID" value="VEU63416.1"/>
    <property type="molecule type" value="Genomic_DNA"/>
</dbReference>
<dbReference type="Pfam" id="PF01588">
    <property type="entry name" value="tRNA_bind"/>
    <property type="match status" value="1"/>
</dbReference>
<dbReference type="SUPFAM" id="SSF50249">
    <property type="entry name" value="Nucleic acid-binding proteins"/>
    <property type="match status" value="1"/>
</dbReference>
<keyword evidence="6" id="KW-1185">Reference proteome</keyword>
<dbReference type="NCBIfam" id="NF045867">
    <property type="entry name" value="PheT_Nterm_rel"/>
    <property type="match status" value="1"/>
</dbReference>
<feature type="domain" description="TRNA-binding" evidence="4">
    <location>
        <begin position="84"/>
        <end position="189"/>
    </location>
</feature>